<keyword evidence="2" id="KW-1185">Reference proteome</keyword>
<comment type="caution">
    <text evidence="1">The sequence shown here is derived from an EMBL/GenBank/DDBJ whole genome shotgun (WGS) entry which is preliminary data.</text>
</comment>
<dbReference type="PANTHER" id="PTHR31431:SF1">
    <property type="entry name" value="NUCLEOPORIN NUP188"/>
    <property type="match status" value="1"/>
</dbReference>
<sequence>MFIFEKVETVPFWKKIYQTATGYSPSVTYDIVNEILNATNKELKAGYSVYERYSEEEFQTWKRSITEKDEELKSFVKRLCKTLNLKPKIAIPIFFNYLMFEYYGKIGDIKNLILYEHSMLSLLENVWQFYSSERMYYVKTLRHIFENAVKPESQFRNEYMVFIGKIDIPEFRKVLISQLKQLINEITEKSLENSFDKKNYVNRNNREQLEFILLIIMTMEYKEISVDEFLELFENFLIHNFTRQPVYFDTTLYGDFNNFNDVKTAEIGCFIILLCQLGEKIKTLPKNIEISLRNIQNQGNHKIVLFAWVLGKLKTCGESELEIISSYENLLRILIEGQIFSLVAEFLSTKLMKADIRATTLIQAGVFKLLDDFLIAIDSEVILLQNTGLIQAVACLMEDTEIAGECVTARGGLDAIVKIVFEQYQENFTHLTIFCKVLVKHPGLATSVISKLSNLRTNAATSYGKFDASLLKDGSENYFTYLAKITMKLCEAPNNLNDTILQEILIGFELIHQIVKYYKDDVNKCGFNECLSLLGQFVNMNSTIQKFAQFVKIYFKIHTSMVLHQNSTVACEFQALQMSMPFLPKLQTLETIPEVLMQRHTIDSTLLQILRKEEYENKHSTIRTYLKLVLHCIMSNSNLEIIQIPGVIYTMIFVFPHHRNWQYKDFDEQIEISVLCLKIMFEVLNQKSENEKRNILKNFLFYALLKNSSMMNIFLQYLIQEKYYLQKLMLNEVDWLNGNTLECITLSKLHLSIFLHLLNDCNLKPSDEFLKPKIQTVTKCAASFITNAFSSSLANLACRLLEKLSQDSNIPILAVLEMDYSQIQCLFLEKLRDPLEDDIFKITALDFINTSLLSQNGLTAAFFNAPGILDTKEKDQNMPVDSVSDFMIDYLENIQKSPDYLTNPVQKSILRVFSTLWSTGRENLVKDIYSLRSFWPLLTDPLFHPRIKDPDVYTHIMTITTIHILQFQQNVDQNLKQVVTDFFKDEKLIDEWIYYIKSVLNTYISNYQNKKVIKFIFAWKKFLISIKTYIPEVINSNSIKCKLILSCLKGMLWHFSVLSSNEIITDFSDLYLILTFTWYDSYKTEIETIELLTTVLSSYVTNCKFPSTHNREVFLTMVHNTIKDCRSLLQNNPYLLNNLLKSFGLMFDSEYNYLCNFHDNSNAKLKSVMCWVLVAQVGDTVLSLNSVKPFSVFFKYHQYLAKMLESIRPLVADSLTLPLVKMILKTLIHYAESDIASDFLTENYSVVYDIIDNGKPLFLSSNKEEFPVILKEQWILYSMVMKLNHVLVNKFGEKMMETNLTFLSVYDRILSQMICLPEYTVDSRALDLSCETLQYISKILQWSDIWYIKNMDSFSLIVMSIKRVLNTCISTVLRPENVHFFRINKLGKLTFVVEPVHNLITNVVNKFLELSCLALKCLLKCNPSMIQLLSMEKPKSTSYLLIEYDFTVPKFDIPITGDLTYGRLLCMIYFLCKTLNQEFSKDRETKSIRICKIDAFAAEIGKEKSLGEIFGKFTLFDNDYIGFIEYPKSTNHVLQPIKLSAFLHYGEQVNSEPWIRDISKEKVQITLEFLMSFLAVQVFFQVHMLQKPQLHYFKRELYSELQFFNEYTKKLATDEYNNQLLKKRSESQKTDPVNKLVSEILSRKMDVAYISDKFYLLAISKWFMNICQLS</sequence>
<dbReference type="EMBL" id="JARQZJ010000036">
    <property type="protein sequence ID" value="KAK9876456.1"/>
    <property type="molecule type" value="Genomic_DNA"/>
</dbReference>
<dbReference type="InterPro" id="IPR044840">
    <property type="entry name" value="Nup188"/>
</dbReference>
<dbReference type="Proteomes" id="UP001431783">
    <property type="component" value="Unassembled WGS sequence"/>
</dbReference>
<evidence type="ECO:0000313" key="1">
    <source>
        <dbReference type="EMBL" id="KAK9876456.1"/>
    </source>
</evidence>
<evidence type="ECO:0000313" key="2">
    <source>
        <dbReference type="Proteomes" id="UP001431783"/>
    </source>
</evidence>
<protein>
    <submittedName>
        <fullName evidence="1">Uncharacterized protein</fullName>
    </submittedName>
</protein>
<gene>
    <name evidence="1" type="ORF">WA026_012770</name>
</gene>
<dbReference type="GO" id="GO:0017056">
    <property type="term" value="F:structural constituent of nuclear pore"/>
    <property type="evidence" value="ECO:0007669"/>
    <property type="project" value="InterPro"/>
</dbReference>
<reference evidence="1 2" key="1">
    <citation type="submission" date="2023-03" db="EMBL/GenBank/DDBJ databases">
        <title>Genome insight into feeding habits of ladybird beetles.</title>
        <authorList>
            <person name="Li H.-S."/>
            <person name="Huang Y.-H."/>
            <person name="Pang H."/>
        </authorList>
    </citation>
    <scope>NUCLEOTIDE SEQUENCE [LARGE SCALE GENOMIC DNA]</scope>
    <source>
        <strain evidence="1">SYSU_2023b</strain>
        <tissue evidence="1">Whole body</tissue>
    </source>
</reference>
<proteinExistence type="predicted"/>
<name>A0AAW1U758_9CUCU</name>
<dbReference type="GO" id="GO:0044611">
    <property type="term" value="C:nuclear pore inner ring"/>
    <property type="evidence" value="ECO:0007669"/>
    <property type="project" value="TreeGrafter"/>
</dbReference>
<accession>A0AAW1U758</accession>
<organism evidence="1 2">
    <name type="scientific">Henosepilachna vigintioctopunctata</name>
    <dbReference type="NCBI Taxonomy" id="420089"/>
    <lineage>
        <taxon>Eukaryota</taxon>
        <taxon>Metazoa</taxon>
        <taxon>Ecdysozoa</taxon>
        <taxon>Arthropoda</taxon>
        <taxon>Hexapoda</taxon>
        <taxon>Insecta</taxon>
        <taxon>Pterygota</taxon>
        <taxon>Neoptera</taxon>
        <taxon>Endopterygota</taxon>
        <taxon>Coleoptera</taxon>
        <taxon>Polyphaga</taxon>
        <taxon>Cucujiformia</taxon>
        <taxon>Coccinelloidea</taxon>
        <taxon>Coccinellidae</taxon>
        <taxon>Epilachninae</taxon>
        <taxon>Epilachnini</taxon>
        <taxon>Henosepilachna</taxon>
    </lineage>
</organism>
<dbReference type="PANTHER" id="PTHR31431">
    <property type="entry name" value="NUCLEOPORIN NUP188 HOMOLOG"/>
    <property type="match status" value="1"/>
</dbReference>
<dbReference type="GO" id="GO:0006405">
    <property type="term" value="P:RNA export from nucleus"/>
    <property type="evidence" value="ECO:0007669"/>
    <property type="project" value="TreeGrafter"/>
</dbReference>
<dbReference type="GO" id="GO:0006606">
    <property type="term" value="P:protein import into nucleus"/>
    <property type="evidence" value="ECO:0007669"/>
    <property type="project" value="TreeGrafter"/>
</dbReference>